<dbReference type="AlphaFoldDB" id="A0A810Q2T1"/>
<keyword evidence="3" id="KW-1185">Reference proteome</keyword>
<dbReference type="Proteomes" id="UP000681035">
    <property type="component" value="Chromosome"/>
</dbReference>
<name>A0A810Q2T1_9FIRM</name>
<evidence type="ECO:0000259" key="1">
    <source>
        <dbReference type="Pfam" id="PF10105"/>
    </source>
</evidence>
<evidence type="ECO:0000313" key="3">
    <source>
        <dbReference type="Proteomes" id="UP000681035"/>
    </source>
</evidence>
<dbReference type="NCBIfam" id="TIGR03936">
    <property type="entry name" value="sam_1_link_chp"/>
    <property type="match status" value="1"/>
</dbReference>
<proteinExistence type="predicted"/>
<dbReference type="Pfam" id="PF10105">
    <property type="entry name" value="DUF2344"/>
    <property type="match status" value="1"/>
</dbReference>
<reference evidence="2" key="1">
    <citation type="submission" date="2020-09" db="EMBL/GenBank/DDBJ databases">
        <title>New species isolated from human feces.</title>
        <authorList>
            <person name="Kitahara M."/>
            <person name="Shigeno Y."/>
            <person name="Shime M."/>
            <person name="Matsumoto Y."/>
            <person name="Nakamura S."/>
            <person name="Motooka D."/>
            <person name="Fukuoka S."/>
            <person name="Nishikawa H."/>
            <person name="Benno Y."/>
        </authorList>
    </citation>
    <scope>NUCLEOTIDE SEQUENCE</scope>
    <source>
        <strain evidence="2">MM50</strain>
    </source>
</reference>
<accession>A0A810Q2T1</accession>
<gene>
    <name evidence="2" type="ORF">MM50RIKEN_03200</name>
</gene>
<evidence type="ECO:0000313" key="2">
    <source>
        <dbReference type="EMBL" id="BCK80557.1"/>
    </source>
</evidence>
<sequence>MSKLRLLFVKEGTAAYISHLDLLRTVQRAFPRTELEIKHSQGFHPHPIISIVLPLPVAQSSDCELLDFEVTQDTDGSGIAEKLNEGLPEGLRVLDCYEAKRPVRELAYLRADMEMEYDHGVPEGAAEALMELFHRPELLIEKRTKRKQLAEVDIAPMIRSIAFAEEKDLLRAAVTVRAQNPGLNPQLLEKAIARYRPDLSPDFVRVRRRELLDEAGEIFR</sequence>
<dbReference type="EMBL" id="AP023418">
    <property type="protein sequence ID" value="BCK80557.1"/>
    <property type="molecule type" value="Genomic_DNA"/>
</dbReference>
<dbReference type="KEGG" id="vcop:MM50RIKEN_03200"/>
<dbReference type="RefSeq" id="WP_213541489.1">
    <property type="nucleotide sequence ID" value="NZ_AP023418.1"/>
</dbReference>
<feature type="domain" description="DUF2344" evidence="1">
    <location>
        <begin position="3"/>
        <end position="181"/>
    </location>
</feature>
<dbReference type="InterPro" id="IPR018768">
    <property type="entry name" value="DUF2344"/>
</dbReference>
<organism evidence="2 3">
    <name type="scientific">Vescimonas coprocola</name>
    <dbReference type="NCBI Taxonomy" id="2714355"/>
    <lineage>
        <taxon>Bacteria</taxon>
        <taxon>Bacillati</taxon>
        <taxon>Bacillota</taxon>
        <taxon>Clostridia</taxon>
        <taxon>Eubacteriales</taxon>
        <taxon>Oscillospiraceae</taxon>
        <taxon>Vescimonas</taxon>
    </lineage>
</organism>
<protein>
    <submittedName>
        <fullName evidence="2">Radical SAM protein</fullName>
    </submittedName>
</protein>